<dbReference type="InterPro" id="IPR039424">
    <property type="entry name" value="SBP_5"/>
</dbReference>
<accession>A0A6B1DWV7</accession>
<dbReference type="PROSITE" id="PS51257">
    <property type="entry name" value="PROKAR_LIPOPROTEIN"/>
    <property type="match status" value="1"/>
</dbReference>
<dbReference type="EMBL" id="VXPY01000098">
    <property type="protein sequence ID" value="MYD91486.1"/>
    <property type="molecule type" value="Genomic_DNA"/>
</dbReference>
<sequence length="650" mass="72272">MKLFHLLVTVLTLSVVLLAACAAPEAAAPPEEAEEPAADMAVPESKYSQSPYLDEQVASGALPPVDERLPTNPLVVVAGVISQVEDLPDLEIGEYGGVMRFAHGGPDWNPDVFIMLNENVLAAPGITVKGIYGNVVESYDVNDDNTVFSFNLREGLRWSDGVPVTTVDVAFAFDDYWSNESLSPGYPNKFKSAGNPNGEIMDVEIIDDYSFRITFQDTYGGFLRELSIKGWQGYTDIFKPAHFLKDFHSSYTDPAEIAKMAEEKNLQDEAALFASIDCLNWDLPNARCAGFPALWPWINVTAEEGLMKFVRNPYYFKVDAAGNQLPYIDEVVSQLVADTDMVNLKVFADEVDMLREDTALLKLPLYQEAVDKGYIQFRIMDNHVSPVSFWFNLTHPDETWRLVAGNRDFRRAVALAINNPEIVETIYFGFGSPPEISPGAYDPDQANALLDSIGMDQRDANGWRLAPNGEPFTLPIEYADFAPDFTPVAELLVEYFTDVGINTTAKLLESSLLVQRYNANEVFATMLWDVQPMWEAGTWTDYTPPHSLRWGPLWNQWVTSNGEEGEEPPTAVRRLVELARMRVQAVPGSAEDAALFDEIMQIHRDNNYIIGIAENVGYVLVTDAAMRNVPIAGQAIAGNNSGEQMFYASE</sequence>
<evidence type="ECO:0000313" key="3">
    <source>
        <dbReference type="EMBL" id="MYD91486.1"/>
    </source>
</evidence>
<dbReference type="PANTHER" id="PTHR30290">
    <property type="entry name" value="PERIPLASMIC BINDING COMPONENT OF ABC TRANSPORTER"/>
    <property type="match status" value="1"/>
</dbReference>
<feature type="domain" description="Solute-binding protein family 5" evidence="2">
    <location>
        <begin position="307"/>
        <end position="548"/>
    </location>
</feature>
<organism evidence="3">
    <name type="scientific">Caldilineaceae bacterium SB0662_bin_9</name>
    <dbReference type="NCBI Taxonomy" id="2605258"/>
    <lineage>
        <taxon>Bacteria</taxon>
        <taxon>Bacillati</taxon>
        <taxon>Chloroflexota</taxon>
        <taxon>Caldilineae</taxon>
        <taxon>Caldilineales</taxon>
        <taxon>Caldilineaceae</taxon>
    </lineage>
</organism>
<dbReference type="GO" id="GO:0015833">
    <property type="term" value="P:peptide transport"/>
    <property type="evidence" value="ECO:0007669"/>
    <property type="project" value="TreeGrafter"/>
</dbReference>
<evidence type="ECO:0000259" key="2">
    <source>
        <dbReference type="Pfam" id="PF00496"/>
    </source>
</evidence>
<proteinExistence type="predicted"/>
<dbReference type="GO" id="GO:1904680">
    <property type="term" value="F:peptide transmembrane transporter activity"/>
    <property type="evidence" value="ECO:0007669"/>
    <property type="project" value="TreeGrafter"/>
</dbReference>
<feature type="signal peptide" evidence="1">
    <location>
        <begin position="1"/>
        <end position="22"/>
    </location>
</feature>
<dbReference type="CDD" id="cd08500">
    <property type="entry name" value="PBP2_NikA_DppA_OppA_like_4"/>
    <property type="match status" value="1"/>
</dbReference>
<feature type="domain" description="Solute-binding protein family 5" evidence="2">
    <location>
        <begin position="131"/>
        <end position="224"/>
    </location>
</feature>
<dbReference type="Gene3D" id="3.10.105.10">
    <property type="entry name" value="Dipeptide-binding Protein, Domain 3"/>
    <property type="match status" value="1"/>
</dbReference>
<name>A0A6B1DWV7_9CHLR</name>
<protein>
    <submittedName>
        <fullName evidence="3">ABC transporter substrate-binding protein</fullName>
    </submittedName>
</protein>
<dbReference type="Pfam" id="PF00496">
    <property type="entry name" value="SBP_bac_5"/>
    <property type="match status" value="2"/>
</dbReference>
<dbReference type="PANTHER" id="PTHR30290:SF62">
    <property type="entry name" value="OLIGOPEPTIDE ABC TRANSPORTER, PERIPLASMIC OLIGOPEPTIDE-BINDING PROTEIN"/>
    <property type="match status" value="1"/>
</dbReference>
<gene>
    <name evidence="3" type="ORF">F4Y08_14335</name>
</gene>
<dbReference type="Gene3D" id="3.40.190.10">
    <property type="entry name" value="Periplasmic binding protein-like II"/>
    <property type="match status" value="1"/>
</dbReference>
<feature type="chain" id="PRO_5025478033" evidence="1">
    <location>
        <begin position="23"/>
        <end position="650"/>
    </location>
</feature>
<evidence type="ECO:0000256" key="1">
    <source>
        <dbReference type="SAM" id="SignalP"/>
    </source>
</evidence>
<reference evidence="3" key="1">
    <citation type="submission" date="2019-09" db="EMBL/GenBank/DDBJ databases">
        <title>Characterisation of the sponge microbiome using genome-centric metagenomics.</title>
        <authorList>
            <person name="Engelberts J.P."/>
            <person name="Robbins S.J."/>
            <person name="De Goeij J.M."/>
            <person name="Aranda M."/>
            <person name="Bell S.C."/>
            <person name="Webster N.S."/>
        </authorList>
    </citation>
    <scope>NUCLEOTIDE SEQUENCE</scope>
    <source>
        <strain evidence="3">SB0662_bin_9</strain>
    </source>
</reference>
<dbReference type="AlphaFoldDB" id="A0A6B1DWV7"/>
<keyword evidence="1" id="KW-0732">Signal</keyword>
<comment type="caution">
    <text evidence="3">The sequence shown here is derived from an EMBL/GenBank/DDBJ whole genome shotgun (WGS) entry which is preliminary data.</text>
</comment>
<dbReference type="InterPro" id="IPR000914">
    <property type="entry name" value="SBP_5_dom"/>
</dbReference>
<dbReference type="SUPFAM" id="SSF53850">
    <property type="entry name" value="Periplasmic binding protein-like II"/>
    <property type="match status" value="1"/>
</dbReference>